<feature type="transmembrane region" description="Helical" evidence="1">
    <location>
        <begin position="148"/>
        <end position="174"/>
    </location>
</feature>
<dbReference type="OrthoDB" id="398992at2"/>
<gene>
    <name evidence="2" type="ORF">NCTC10183_00442</name>
</gene>
<dbReference type="Gene3D" id="1.10.1760.20">
    <property type="match status" value="1"/>
</dbReference>
<feature type="transmembrane region" description="Helical" evidence="1">
    <location>
        <begin position="55"/>
        <end position="76"/>
    </location>
</feature>
<reference evidence="2 3" key="1">
    <citation type="submission" date="2019-01" db="EMBL/GenBank/DDBJ databases">
        <authorList>
            <consortium name="Pathogen Informatics"/>
        </authorList>
    </citation>
    <scope>NUCLEOTIDE SEQUENCE [LARGE SCALE GENOMIC DNA]</scope>
    <source>
        <strain evidence="2 3">NCTC10183</strain>
    </source>
</reference>
<feature type="transmembrane region" description="Helical" evidence="1">
    <location>
        <begin position="82"/>
        <end position="100"/>
    </location>
</feature>
<protein>
    <submittedName>
        <fullName evidence="2">Predicted membrane protein</fullName>
    </submittedName>
</protein>
<keyword evidence="1" id="KW-1133">Transmembrane helix</keyword>
<dbReference type="Proteomes" id="UP000290568">
    <property type="component" value="Chromosome"/>
</dbReference>
<evidence type="ECO:0000256" key="1">
    <source>
        <dbReference type="SAM" id="Phobius"/>
    </source>
</evidence>
<dbReference type="STRING" id="29556.VO56_02785"/>
<keyword evidence="3" id="KW-1185">Reference proteome</keyword>
<feature type="transmembrane region" description="Helical" evidence="1">
    <location>
        <begin position="32"/>
        <end position="48"/>
    </location>
</feature>
<sequence length="187" mass="20911">MVRKITYLSIYFAIVLLLSLVPNLGYISLGDISITFVPIIIIIGSYHLEKLGSSIGFMIGLGSFIAALVFGRILFVFPDISIIPRLLLGIIVYLIIKFLGKPKLWKTAIIGMATPLLNTLLVSAFILIHNEISDLNIGLTVKGWLTLIWINATAEFIFITIATLLLHPFLVYLYSQKPFISKNHLMY</sequence>
<name>A0A449A398_9BACT</name>
<evidence type="ECO:0000313" key="3">
    <source>
        <dbReference type="Proteomes" id="UP000290568"/>
    </source>
</evidence>
<organism evidence="2 3">
    <name type="scientific">Mycoplasmopsis gallinacea</name>
    <dbReference type="NCBI Taxonomy" id="29556"/>
    <lineage>
        <taxon>Bacteria</taxon>
        <taxon>Bacillati</taxon>
        <taxon>Mycoplasmatota</taxon>
        <taxon>Mycoplasmoidales</taxon>
        <taxon>Metamycoplasmataceae</taxon>
        <taxon>Mycoplasmopsis</taxon>
    </lineage>
</organism>
<keyword evidence="1" id="KW-0472">Membrane</keyword>
<accession>A0A449A398</accession>
<keyword evidence="1" id="KW-0812">Transmembrane</keyword>
<proteinExistence type="predicted"/>
<feature type="transmembrane region" description="Helical" evidence="1">
    <location>
        <begin position="107"/>
        <end position="128"/>
    </location>
</feature>
<dbReference type="RefSeq" id="WP_129620312.1">
    <property type="nucleotide sequence ID" value="NZ_LR214950.1"/>
</dbReference>
<dbReference type="EMBL" id="LR214950">
    <property type="protein sequence ID" value="VEU58674.1"/>
    <property type="molecule type" value="Genomic_DNA"/>
</dbReference>
<evidence type="ECO:0000313" key="2">
    <source>
        <dbReference type="EMBL" id="VEU58674.1"/>
    </source>
</evidence>
<feature type="transmembrane region" description="Helical" evidence="1">
    <location>
        <begin position="7"/>
        <end position="26"/>
    </location>
</feature>
<dbReference type="AlphaFoldDB" id="A0A449A398"/>